<dbReference type="InterPro" id="IPR007330">
    <property type="entry name" value="MIT_dom"/>
</dbReference>
<dbReference type="InterPro" id="IPR009686">
    <property type="entry name" value="Senescence/spartin_C"/>
</dbReference>
<dbReference type="Gene3D" id="1.20.58.80">
    <property type="entry name" value="Phosphotransferase system, lactose/cellobiose-type IIA subunit"/>
    <property type="match status" value="1"/>
</dbReference>
<dbReference type="GO" id="GO:0030514">
    <property type="term" value="P:negative regulation of BMP signaling pathway"/>
    <property type="evidence" value="ECO:0007669"/>
    <property type="project" value="TreeGrafter"/>
</dbReference>
<comment type="caution">
    <text evidence="2">The sequence shown here is derived from an EMBL/GenBank/DDBJ whole genome shotgun (WGS) entry which is preliminary data.</text>
</comment>
<name>A0AAW1JJD5_POPJA</name>
<dbReference type="InterPro" id="IPR045036">
    <property type="entry name" value="Spartin-like"/>
</dbReference>
<protein>
    <submittedName>
        <fullName evidence="2">MIT (Microtubule interacting and transport) domain</fullName>
    </submittedName>
</protein>
<evidence type="ECO:0000259" key="1">
    <source>
        <dbReference type="SMART" id="SM00745"/>
    </source>
</evidence>
<dbReference type="PANTHER" id="PTHR21068:SF43">
    <property type="entry name" value="SPARTIN"/>
    <property type="match status" value="1"/>
</dbReference>
<dbReference type="Proteomes" id="UP001458880">
    <property type="component" value="Unassembled WGS sequence"/>
</dbReference>
<evidence type="ECO:0000313" key="2">
    <source>
        <dbReference type="EMBL" id="KAK9703984.1"/>
    </source>
</evidence>
<evidence type="ECO:0000313" key="3">
    <source>
        <dbReference type="Proteomes" id="UP001458880"/>
    </source>
</evidence>
<sequence>MCKYNAMEASNSEWLNTFDNIKNIHDAAYICVEKAITLEENEKPYEALDKYKEGVDLIDQALSLRVSCPNEPDPTWDRACNLIQKLKRTRAEVLTRINSLKLKYDFPQYSNTNSTNSESCTSESSITYRELALALRNLSVRDFRNSDIFVIYINDKAKLYYISPDGTVLSTSDYQELKIFGIEGDVPNIFLQVGNWIYPLIPGVSPCYKTEYNGFIFPDIHSNVEGTSVGLIVPGDADEFLYELLTNILHGVQREQKQPPPPAVAESISSGIVAGAGYLARGLVSGAENISRFLNYGTPKIINSLNPAKQPTPVPNAVSQSLKFTENATSKTAQVTEYVADKIGIATSKLGQFLAPHIQKQGTRLLQSGFNYSEEEASSKMKGVLSVAAGAVEGFSTVYHGLEKSASILGNNLKDNTVKIVAHKYGSPVGDATMDTLNAVGNVVVIHHTAGVLKPKGLLKKAAKDTGKALVTNPK</sequence>
<organism evidence="2 3">
    <name type="scientific">Popillia japonica</name>
    <name type="common">Japanese beetle</name>
    <dbReference type="NCBI Taxonomy" id="7064"/>
    <lineage>
        <taxon>Eukaryota</taxon>
        <taxon>Metazoa</taxon>
        <taxon>Ecdysozoa</taxon>
        <taxon>Arthropoda</taxon>
        <taxon>Hexapoda</taxon>
        <taxon>Insecta</taxon>
        <taxon>Pterygota</taxon>
        <taxon>Neoptera</taxon>
        <taxon>Endopterygota</taxon>
        <taxon>Coleoptera</taxon>
        <taxon>Polyphaga</taxon>
        <taxon>Scarabaeiformia</taxon>
        <taxon>Scarabaeidae</taxon>
        <taxon>Rutelinae</taxon>
        <taxon>Popillia</taxon>
    </lineage>
</organism>
<accession>A0AAW1JJD5</accession>
<dbReference type="SUPFAM" id="SSF116846">
    <property type="entry name" value="MIT domain"/>
    <property type="match status" value="1"/>
</dbReference>
<feature type="domain" description="MIT" evidence="1">
    <location>
        <begin position="21"/>
        <end position="99"/>
    </location>
</feature>
<dbReference type="PANTHER" id="PTHR21068">
    <property type="entry name" value="SPARTIN"/>
    <property type="match status" value="1"/>
</dbReference>
<reference evidence="2 3" key="1">
    <citation type="journal article" date="2024" name="BMC Genomics">
        <title>De novo assembly and annotation of Popillia japonica's genome with initial clues to its potential as an invasive pest.</title>
        <authorList>
            <person name="Cucini C."/>
            <person name="Boschi S."/>
            <person name="Funari R."/>
            <person name="Cardaioli E."/>
            <person name="Iannotti N."/>
            <person name="Marturano G."/>
            <person name="Paoli F."/>
            <person name="Bruttini M."/>
            <person name="Carapelli A."/>
            <person name="Frati F."/>
            <person name="Nardi F."/>
        </authorList>
    </citation>
    <scope>NUCLEOTIDE SEQUENCE [LARGE SCALE GENOMIC DNA]</scope>
    <source>
        <strain evidence="2">DMR45628</strain>
    </source>
</reference>
<dbReference type="EMBL" id="JASPKY010000360">
    <property type="protein sequence ID" value="KAK9703984.1"/>
    <property type="molecule type" value="Genomic_DNA"/>
</dbReference>
<gene>
    <name evidence="2" type="ORF">QE152_g29001</name>
</gene>
<keyword evidence="3" id="KW-1185">Reference proteome</keyword>
<dbReference type="GO" id="GO:0051301">
    <property type="term" value="P:cell division"/>
    <property type="evidence" value="ECO:0007669"/>
    <property type="project" value="TreeGrafter"/>
</dbReference>
<dbReference type="InterPro" id="IPR036181">
    <property type="entry name" value="MIT_dom_sf"/>
</dbReference>
<dbReference type="Pfam" id="PF06911">
    <property type="entry name" value="Senescence"/>
    <property type="match status" value="1"/>
</dbReference>
<proteinExistence type="predicted"/>
<dbReference type="GO" id="GO:0005886">
    <property type="term" value="C:plasma membrane"/>
    <property type="evidence" value="ECO:0007669"/>
    <property type="project" value="TreeGrafter"/>
</dbReference>
<dbReference type="AlphaFoldDB" id="A0AAW1JJD5"/>
<dbReference type="SMART" id="SM00745">
    <property type="entry name" value="MIT"/>
    <property type="match status" value="1"/>
</dbReference>